<dbReference type="InterPro" id="IPR038286">
    <property type="entry name" value="IPK_sf"/>
</dbReference>
<dbReference type="EMBL" id="GEDC01014781">
    <property type="protein sequence ID" value="JAS22517.1"/>
    <property type="molecule type" value="Transcribed_RNA"/>
</dbReference>
<dbReference type="Pfam" id="PF03770">
    <property type="entry name" value="IPK"/>
    <property type="match status" value="1"/>
</dbReference>
<keyword evidence="5" id="KW-0067">ATP-binding</keyword>
<evidence type="ECO:0000256" key="1">
    <source>
        <dbReference type="ARBA" id="ARBA00007374"/>
    </source>
</evidence>
<evidence type="ECO:0000256" key="2">
    <source>
        <dbReference type="ARBA" id="ARBA00022679"/>
    </source>
</evidence>
<organism evidence="10">
    <name type="scientific">Clastoptera arizonana</name>
    <name type="common">Arizona spittle bug</name>
    <dbReference type="NCBI Taxonomy" id="38151"/>
    <lineage>
        <taxon>Eukaryota</taxon>
        <taxon>Metazoa</taxon>
        <taxon>Ecdysozoa</taxon>
        <taxon>Arthropoda</taxon>
        <taxon>Hexapoda</taxon>
        <taxon>Insecta</taxon>
        <taxon>Pterygota</taxon>
        <taxon>Neoptera</taxon>
        <taxon>Paraneoptera</taxon>
        <taxon>Hemiptera</taxon>
        <taxon>Auchenorrhyncha</taxon>
        <taxon>Cercopoidea</taxon>
        <taxon>Clastopteridae</taxon>
        <taxon>Clastoptera</taxon>
    </lineage>
</organism>
<name>A0A1B6D9Z7_9HEMI</name>
<dbReference type="SUPFAM" id="SSF56104">
    <property type="entry name" value="SAICAR synthase-like"/>
    <property type="match status" value="1"/>
</dbReference>
<dbReference type="EMBL" id="GEDC01022349">
    <property type="protein sequence ID" value="JAS14949.1"/>
    <property type="molecule type" value="Transcribed_RNA"/>
</dbReference>
<evidence type="ECO:0000256" key="7">
    <source>
        <dbReference type="ARBA" id="ARBA00036525"/>
    </source>
</evidence>
<dbReference type="GO" id="GO:0051765">
    <property type="term" value="F:inositol tetrakisphosphate kinase activity"/>
    <property type="evidence" value="ECO:0007669"/>
    <property type="project" value="TreeGrafter"/>
</dbReference>
<evidence type="ECO:0000313" key="10">
    <source>
        <dbReference type="EMBL" id="JAS22517.1"/>
    </source>
</evidence>
<sequence>MEPSLNFLVEGVSKNDNTSPLIEIDGLYTNELPINIVPLDNQVAGHSFKDGKFMIGMLKHKDGFVLKPVNRPEQGKREIAFYESFQTTSDPILLKFKEFIPEFRGTTNLIINGKSITFLKLDNITANFKHPCVMDIKVGAQTWEPGASERKRETEEKKICCL</sequence>
<keyword evidence="4 8" id="KW-0418">Kinase</keyword>
<dbReference type="EC" id="2.7.-.-" evidence="8"/>
<evidence type="ECO:0000256" key="5">
    <source>
        <dbReference type="ARBA" id="ARBA00022840"/>
    </source>
</evidence>
<dbReference type="PANTHER" id="PTHR12400">
    <property type="entry name" value="INOSITOL POLYPHOSPHATE KINASE"/>
    <property type="match status" value="1"/>
</dbReference>
<protein>
    <recommendedName>
        <fullName evidence="8">Kinase</fullName>
        <ecNumber evidence="8">2.7.-.-</ecNumber>
    </recommendedName>
</protein>
<reference evidence="10" key="1">
    <citation type="submission" date="2015-12" db="EMBL/GenBank/DDBJ databases">
        <title>De novo transcriptome assembly of four potential Pierce s Disease insect vectors from Arizona vineyards.</title>
        <authorList>
            <person name="Tassone E.E."/>
        </authorList>
    </citation>
    <scope>NUCLEOTIDE SEQUENCE</scope>
</reference>
<comment type="catalytic activity">
    <reaction evidence="7">
        <text>1D-myo-inositol 1,3,4,6-tetrakisphosphate + ATP = 1D-myo-inositol 1,3,4,5,6-pentakisphosphate + ADP + H(+)</text>
        <dbReference type="Rhea" id="RHEA:12717"/>
        <dbReference type="ChEBI" id="CHEBI:15378"/>
        <dbReference type="ChEBI" id="CHEBI:30616"/>
        <dbReference type="ChEBI" id="CHEBI:57660"/>
        <dbReference type="ChEBI" id="CHEBI:57733"/>
        <dbReference type="ChEBI" id="CHEBI:456216"/>
        <dbReference type="EC" id="2.7.1.140"/>
    </reaction>
</comment>
<dbReference type="InterPro" id="IPR005522">
    <property type="entry name" value="IPK"/>
</dbReference>
<dbReference type="Gene3D" id="3.30.470.160">
    <property type="entry name" value="Inositol polyphosphate kinase"/>
    <property type="match status" value="1"/>
</dbReference>
<dbReference type="AlphaFoldDB" id="A0A1B6D9Z7"/>
<dbReference type="GO" id="GO:0005634">
    <property type="term" value="C:nucleus"/>
    <property type="evidence" value="ECO:0007669"/>
    <property type="project" value="TreeGrafter"/>
</dbReference>
<evidence type="ECO:0000256" key="3">
    <source>
        <dbReference type="ARBA" id="ARBA00022741"/>
    </source>
</evidence>
<dbReference type="GO" id="GO:0005524">
    <property type="term" value="F:ATP binding"/>
    <property type="evidence" value="ECO:0007669"/>
    <property type="project" value="UniProtKB-KW"/>
</dbReference>
<dbReference type="PANTHER" id="PTHR12400:SF51">
    <property type="entry name" value="INOSITOL POLYPHOSPHATE MULTIKINASE"/>
    <property type="match status" value="1"/>
</dbReference>
<dbReference type="GO" id="GO:0008440">
    <property type="term" value="F:inositol-1,4,5-trisphosphate 3-kinase activity"/>
    <property type="evidence" value="ECO:0007669"/>
    <property type="project" value="TreeGrafter"/>
</dbReference>
<keyword evidence="2 8" id="KW-0808">Transferase</keyword>
<dbReference type="EMBL" id="GEDC01007453">
    <property type="protein sequence ID" value="JAS29845.1"/>
    <property type="molecule type" value="Transcribed_RNA"/>
</dbReference>
<evidence type="ECO:0000313" key="9">
    <source>
        <dbReference type="EMBL" id="JAS14949.1"/>
    </source>
</evidence>
<comment type="catalytic activity">
    <reaction evidence="6">
        <text>1D-myo-inositol 1,4,5-trisphosphate + 2 ATP = 1D-myo-inositol 1,3,4,5,6-pentakisphosphate + 2 ADP + 2 H(+)</text>
        <dbReference type="Rhea" id="RHEA:32359"/>
        <dbReference type="ChEBI" id="CHEBI:15378"/>
        <dbReference type="ChEBI" id="CHEBI:30616"/>
        <dbReference type="ChEBI" id="CHEBI:57733"/>
        <dbReference type="ChEBI" id="CHEBI:203600"/>
        <dbReference type="ChEBI" id="CHEBI:456216"/>
        <dbReference type="EC" id="2.7.1.151"/>
    </reaction>
</comment>
<dbReference type="GO" id="GO:0005737">
    <property type="term" value="C:cytoplasm"/>
    <property type="evidence" value="ECO:0007669"/>
    <property type="project" value="TreeGrafter"/>
</dbReference>
<keyword evidence="3" id="KW-0547">Nucleotide-binding</keyword>
<evidence type="ECO:0000256" key="6">
    <source>
        <dbReference type="ARBA" id="ARBA00036164"/>
    </source>
</evidence>
<accession>A0A1B6D9Z7</accession>
<evidence type="ECO:0000256" key="8">
    <source>
        <dbReference type="RuleBase" id="RU363090"/>
    </source>
</evidence>
<evidence type="ECO:0000313" key="11">
    <source>
        <dbReference type="EMBL" id="JAS29845.1"/>
    </source>
</evidence>
<gene>
    <name evidence="11" type="ORF">g.12598</name>
    <name evidence="10" type="ORF">g.12599</name>
    <name evidence="9" type="ORF">g.12600</name>
</gene>
<proteinExistence type="inferred from homology"/>
<dbReference type="GO" id="GO:0032958">
    <property type="term" value="P:inositol phosphate biosynthetic process"/>
    <property type="evidence" value="ECO:0007669"/>
    <property type="project" value="InterPro"/>
</dbReference>
<comment type="similarity">
    <text evidence="1 8">Belongs to the inositol phosphokinase (IPK) family.</text>
</comment>
<evidence type="ECO:0000256" key="4">
    <source>
        <dbReference type="ARBA" id="ARBA00022777"/>
    </source>
</evidence>